<dbReference type="Pfam" id="PF03175">
    <property type="entry name" value="DNA_pol_B_2"/>
    <property type="match status" value="2"/>
</dbReference>
<dbReference type="GeneID" id="9806117"/>
<dbReference type="RefSeq" id="XP_003094933.2">
    <property type="nucleotide sequence ID" value="XM_003094885.2"/>
</dbReference>
<feature type="compositionally biased region" description="Acidic residues" evidence="9">
    <location>
        <begin position="191"/>
        <end position="208"/>
    </location>
</feature>
<dbReference type="SUPFAM" id="SSF56672">
    <property type="entry name" value="DNA/RNA polymerases"/>
    <property type="match status" value="1"/>
</dbReference>
<dbReference type="GO" id="GO:0006260">
    <property type="term" value="P:DNA replication"/>
    <property type="evidence" value="ECO:0007669"/>
    <property type="project" value="UniProtKB-KW"/>
</dbReference>
<dbReference type="PANTHER" id="PTHR33568">
    <property type="entry name" value="DNA POLYMERASE"/>
    <property type="match status" value="1"/>
</dbReference>
<reference evidence="11 12" key="1">
    <citation type="submission" date="2019-12" db="EMBL/GenBank/DDBJ databases">
        <title>Chromosome-level assembly of the Caenorhabditis remanei genome.</title>
        <authorList>
            <person name="Teterina A.A."/>
            <person name="Willis J.H."/>
            <person name="Phillips P.C."/>
        </authorList>
    </citation>
    <scope>NUCLEOTIDE SEQUENCE [LARGE SCALE GENOMIC DNA]</scope>
    <source>
        <strain evidence="11 12">PX506</strain>
        <tissue evidence="11">Whole organism</tissue>
    </source>
</reference>
<keyword evidence="5" id="KW-0235">DNA replication</keyword>
<gene>
    <name evidence="11" type="ORF">GCK72_008089</name>
</gene>
<comment type="similarity">
    <text evidence="1">Belongs to the DNA polymerase type-B family.</text>
</comment>
<evidence type="ECO:0000256" key="9">
    <source>
        <dbReference type="SAM" id="MobiDB-lite"/>
    </source>
</evidence>
<sequence length="1360" mass="153720">MSGIEEVTGQEVENVQVGGALLKVRRVFVAKSGGRFKNSVKTVSLDVDIPTVFTASPSGPDLFSEAVVKLIDSHIPAGMTPANLKVGVKFESEELVESVGLSFKKLANVLPRDIADCMEDMAQSNKNLLELEEPSITIHITYLNTPSGSGEEASNKGGEVATPAKKSGGKRKSFGIEEILGLPSTKKQRDEEEEEGSESDEEDLGDLDNVEILEEVLPKRHHLMPNKVSRNCLVHAIVQSLRHREWKQDKDNKKKHNRYRRSLLKNEVREGYLDVFQEVNELKKKAGITKMYDFDSVDCSVFQEKCFAGQLQLIVFVKNSTLPYYSGPYVGKEKQIVLYLADGHYCGLRSVASLLKTSYYCFLCFSRSRAAESHYACRLLHRFCGKPNCPPKTENDVAKRCPVCCVTFETETCYKNHLQKGPNGGKSRCDYTKYCQKCSKSYYTNKRTGKHECGESYCHRCQEKKQAGHTCTMMPSIKNEKKLTRKRGFFDVETRVCETTKRQIPTLFTCVKCCPKCSSDIPKTTDEGEDSKCSNCSPDGRLKVIDEIKDEGIDVGATFTEWMFDDKHRGFTFVAHNASGFDGQFILEALIASNKAAPTVCLDGTKLVYLEYNGVRLVDSLKYLTMSLSMVGKTFKVDSLKGDFPVHFIRKENFQYNGPIPENKYYALENKSREHREQLESFLEKERADGKVFNFYDELLKYCYNDVYILATSMGLFEREFEKMTNVCLFEETTTAASAAALVFRRNHLDPKMPIVLDAKPSVSMNNSILSQKYLAWICESEKVQVNMSTTYGEEKIGNHRVDGYIPPCEKYPDGQIIEFFGCYYHGHTCTYSEESVIGEKSARDIWKADEERIKALKESGKCPVRVVYECDVKAELRSNREMADFFDSYEAVDVLQCQRALVGGRTEVFRVYVDCKDGTGYYVDVVSLYPTVMKHEAFPIGAPENVQRSTFALPIVSPDGIPFEGFMSCKLQAPRDLRLPVIAGKVSGRLMFFLCKLCAKEGNQEKCTHSDEERSFTGTFTTVELKKALSLGYKIVEVYHGIKYEKWVKNDASGKGGLFTSYIDTMMKAKIYSSGWPSDVVTDAEKLEFCRGYMEKENIELLESLFEGNAGMRAVAKLLLNALWGKFAQRADRVNTEIILDPGKFWQIVHDTALDLLDVRPVNDVLIVQYRQREETLSSLKTSAVHLAAYVTAYARLRLYSLMEAVGPDNIVYTDTDSIIFKLPHGTPNPLEDKMGSYLGQLTNELKGTMKEFVSLGPKTYSYKEQLANGEEKVAIKAKGITINSEVAKKLNFEKMKGMVDEVLGKEDSRTSLLLPQHTMVRDKNHSVYSRNTLKQFRYTFNKRRLLPDGSTLPFGYFE</sequence>
<evidence type="ECO:0000256" key="5">
    <source>
        <dbReference type="ARBA" id="ARBA00022705"/>
    </source>
</evidence>
<dbReference type="GO" id="GO:0003677">
    <property type="term" value="F:DNA binding"/>
    <property type="evidence" value="ECO:0007669"/>
    <property type="project" value="UniProtKB-KW"/>
</dbReference>
<dbReference type="InterPro" id="IPR023211">
    <property type="entry name" value="DNA_pol_palm_dom_sf"/>
</dbReference>
<keyword evidence="7" id="KW-0238">DNA-binding</keyword>
<dbReference type="KEGG" id="crq:GCK72_008089"/>
<protein>
    <recommendedName>
        <fullName evidence="2">DNA-directed DNA polymerase</fullName>
        <ecNumber evidence="2">2.7.7.7</ecNumber>
    </recommendedName>
</protein>
<dbReference type="EMBL" id="WUAV01000002">
    <property type="protein sequence ID" value="KAF1768127.1"/>
    <property type="molecule type" value="Genomic_DNA"/>
</dbReference>
<dbReference type="Gene3D" id="1.10.287.690">
    <property type="entry name" value="Helix hairpin bin"/>
    <property type="match status" value="1"/>
</dbReference>
<dbReference type="InterPro" id="IPR012337">
    <property type="entry name" value="RNaseH-like_sf"/>
</dbReference>
<evidence type="ECO:0000259" key="10">
    <source>
        <dbReference type="Pfam" id="PF03175"/>
    </source>
</evidence>
<keyword evidence="3" id="KW-0808">Transferase</keyword>
<dbReference type="InterPro" id="IPR004868">
    <property type="entry name" value="DNA-dir_DNA_pol_B_mt/vir"/>
</dbReference>
<feature type="domain" description="DNA-directed DNA polymerase family B mitochondria/virus" evidence="10">
    <location>
        <begin position="568"/>
        <end position="755"/>
    </location>
</feature>
<evidence type="ECO:0000256" key="7">
    <source>
        <dbReference type="ARBA" id="ARBA00023125"/>
    </source>
</evidence>
<dbReference type="Proteomes" id="UP000483820">
    <property type="component" value="Chromosome II"/>
</dbReference>
<proteinExistence type="inferred from homology"/>
<accession>A0A6A5HP97</accession>
<keyword evidence="6" id="KW-0239">DNA-directed DNA polymerase</keyword>
<dbReference type="SUPFAM" id="SSF53098">
    <property type="entry name" value="Ribonuclease H-like"/>
    <property type="match status" value="1"/>
</dbReference>
<comment type="caution">
    <text evidence="11">The sequence shown here is derived from an EMBL/GenBank/DDBJ whole genome shotgun (WGS) entry which is preliminary data.</text>
</comment>
<feature type="domain" description="DNA-directed DNA polymerase family B mitochondria/virus" evidence="10">
    <location>
        <begin position="898"/>
        <end position="1072"/>
    </location>
</feature>
<evidence type="ECO:0000256" key="2">
    <source>
        <dbReference type="ARBA" id="ARBA00012417"/>
    </source>
</evidence>
<evidence type="ECO:0000313" key="12">
    <source>
        <dbReference type="Proteomes" id="UP000483820"/>
    </source>
</evidence>
<dbReference type="CTD" id="9806117"/>
<evidence type="ECO:0000256" key="6">
    <source>
        <dbReference type="ARBA" id="ARBA00022932"/>
    </source>
</evidence>
<dbReference type="InterPro" id="IPR036397">
    <property type="entry name" value="RNaseH_sf"/>
</dbReference>
<evidence type="ECO:0000313" key="11">
    <source>
        <dbReference type="EMBL" id="KAF1768127.1"/>
    </source>
</evidence>
<dbReference type="Gene3D" id="3.30.420.10">
    <property type="entry name" value="Ribonuclease H-like superfamily/Ribonuclease H"/>
    <property type="match status" value="1"/>
</dbReference>
<evidence type="ECO:0000256" key="1">
    <source>
        <dbReference type="ARBA" id="ARBA00005755"/>
    </source>
</evidence>
<dbReference type="Gene3D" id="3.90.1600.10">
    <property type="entry name" value="Palm domain of DNA polymerase"/>
    <property type="match status" value="2"/>
</dbReference>
<evidence type="ECO:0000256" key="4">
    <source>
        <dbReference type="ARBA" id="ARBA00022695"/>
    </source>
</evidence>
<feature type="region of interest" description="Disordered" evidence="9">
    <location>
        <begin position="143"/>
        <end position="208"/>
    </location>
</feature>
<dbReference type="GO" id="GO:0000166">
    <property type="term" value="F:nucleotide binding"/>
    <property type="evidence" value="ECO:0007669"/>
    <property type="project" value="InterPro"/>
</dbReference>
<organism evidence="11 12">
    <name type="scientific">Caenorhabditis remanei</name>
    <name type="common">Caenorhabditis vulgaris</name>
    <dbReference type="NCBI Taxonomy" id="31234"/>
    <lineage>
        <taxon>Eukaryota</taxon>
        <taxon>Metazoa</taxon>
        <taxon>Ecdysozoa</taxon>
        <taxon>Nematoda</taxon>
        <taxon>Chromadorea</taxon>
        <taxon>Rhabditida</taxon>
        <taxon>Rhabditina</taxon>
        <taxon>Rhabditomorpha</taxon>
        <taxon>Rhabditoidea</taxon>
        <taxon>Rhabditidae</taxon>
        <taxon>Peloderinae</taxon>
        <taxon>Caenorhabditis</taxon>
    </lineage>
</organism>
<keyword evidence="4" id="KW-0548">Nucleotidyltransferase</keyword>
<dbReference type="GO" id="GO:0042575">
    <property type="term" value="C:DNA polymerase complex"/>
    <property type="evidence" value="ECO:0007669"/>
    <property type="project" value="UniProtKB-ARBA"/>
</dbReference>
<evidence type="ECO:0000256" key="8">
    <source>
        <dbReference type="ARBA" id="ARBA00049244"/>
    </source>
</evidence>
<dbReference type="InterPro" id="IPR043502">
    <property type="entry name" value="DNA/RNA_pol_sf"/>
</dbReference>
<name>A0A6A5HP97_CAERE</name>
<dbReference type="GO" id="GO:0003887">
    <property type="term" value="F:DNA-directed DNA polymerase activity"/>
    <property type="evidence" value="ECO:0007669"/>
    <property type="project" value="UniProtKB-KW"/>
</dbReference>
<comment type="catalytic activity">
    <reaction evidence="8">
        <text>DNA(n) + a 2'-deoxyribonucleoside 5'-triphosphate = DNA(n+1) + diphosphate</text>
        <dbReference type="Rhea" id="RHEA:22508"/>
        <dbReference type="Rhea" id="RHEA-COMP:17339"/>
        <dbReference type="Rhea" id="RHEA-COMP:17340"/>
        <dbReference type="ChEBI" id="CHEBI:33019"/>
        <dbReference type="ChEBI" id="CHEBI:61560"/>
        <dbReference type="ChEBI" id="CHEBI:173112"/>
        <dbReference type="EC" id="2.7.7.7"/>
    </reaction>
</comment>
<dbReference type="PANTHER" id="PTHR33568:SF3">
    <property type="entry name" value="DNA-DIRECTED DNA POLYMERASE"/>
    <property type="match status" value="1"/>
</dbReference>
<dbReference type="EC" id="2.7.7.7" evidence="2"/>
<evidence type="ECO:0000256" key="3">
    <source>
        <dbReference type="ARBA" id="ARBA00022679"/>
    </source>
</evidence>